<accession>A0AAC9HS50</accession>
<dbReference type="InterPro" id="IPR050879">
    <property type="entry name" value="Acyltransferase_3"/>
</dbReference>
<feature type="transmembrane region" description="Helical" evidence="2">
    <location>
        <begin position="163"/>
        <end position="185"/>
    </location>
</feature>
<dbReference type="InterPro" id="IPR002656">
    <property type="entry name" value="Acyl_transf_3_dom"/>
</dbReference>
<keyword evidence="2" id="KW-0812">Transmembrane</keyword>
<feature type="transmembrane region" description="Helical" evidence="2">
    <location>
        <begin position="326"/>
        <end position="344"/>
    </location>
</feature>
<feature type="region of interest" description="Disordered" evidence="1">
    <location>
        <begin position="1"/>
        <end position="56"/>
    </location>
</feature>
<feature type="transmembrane region" description="Helical" evidence="2">
    <location>
        <begin position="388"/>
        <end position="409"/>
    </location>
</feature>
<feature type="domain" description="Acyltransferase 3" evidence="3">
    <location>
        <begin position="79"/>
        <end position="401"/>
    </location>
</feature>
<sequence length="427" mass="47090">MRPPRPAPRREPTEQPQRPPPRPRRIPPPSPAEATVRLPKTQPAAEQPPSDEPENETVVIPAVVGDRPAAAPKRPGRIVFIDIVRAVAALWVFYGHVDILFLQEEVGYTWFTSSFNYFVGPPLHLAEEGIGAAAVPLFFLVSGFIITPIALKMGGGRFMTNRLMRLYPPLIAAVSIAVIFAAFGLSPLILRSLPDITVGTVLSNMTLINFFQRPLGAFVGVAWTLAVELLFCILLAAMLPLLRRWIWAALAVEIVIIVGLILLGDLLGGTFGVFASELPYLLAPIMGQAIWAGWNEKIPGWLAGSYLAVCWGLYVWTSHLDLADDYVLRPAPMAFGLLIMLVGVGMESRLRQRAIWTWLSDRSFSLYLMHAVVAFPVMRGLVNVVPLWLTLLLGVAATVLAVELCFRFVENPSHNLARKLSRRAKKT</sequence>
<feature type="transmembrane region" description="Helical" evidence="2">
    <location>
        <begin position="245"/>
        <end position="264"/>
    </location>
</feature>
<keyword evidence="2" id="KW-1133">Transmembrane helix</keyword>
<dbReference type="PANTHER" id="PTHR23028">
    <property type="entry name" value="ACETYLTRANSFERASE"/>
    <property type="match status" value="1"/>
</dbReference>
<dbReference type="GO" id="GO:0016020">
    <property type="term" value="C:membrane"/>
    <property type="evidence" value="ECO:0007669"/>
    <property type="project" value="TreeGrafter"/>
</dbReference>
<reference evidence="5" key="1">
    <citation type="submission" date="2016-03" db="EMBL/GenBank/DDBJ databases">
        <title>Complete genome sequence of the type strain Actinoalloteichus hymeniacidonis DSM 45092.</title>
        <authorList>
            <person name="Schaffert L."/>
            <person name="Albersmeier A."/>
            <person name="Winkler A."/>
            <person name="Kalinowski J."/>
            <person name="Zotchev S."/>
            <person name="Ruckert C."/>
        </authorList>
    </citation>
    <scope>NUCLEOTIDE SEQUENCE [LARGE SCALE GENOMIC DNA]</scope>
    <source>
        <strain evidence="5">HPA177(T) (DSM 45092(T))</strain>
    </source>
</reference>
<dbReference type="Pfam" id="PF01757">
    <property type="entry name" value="Acyl_transf_3"/>
    <property type="match status" value="1"/>
</dbReference>
<feature type="transmembrane region" description="Helical" evidence="2">
    <location>
        <begin position="298"/>
        <end position="314"/>
    </location>
</feature>
<feature type="transmembrane region" description="Helical" evidence="2">
    <location>
        <begin position="364"/>
        <end position="382"/>
    </location>
</feature>
<evidence type="ECO:0000313" key="4">
    <source>
        <dbReference type="EMBL" id="AOS64166.1"/>
    </source>
</evidence>
<dbReference type="KEGG" id="ahm:TL08_16830"/>
<name>A0AAC9HS50_9PSEU</name>
<evidence type="ECO:0000256" key="2">
    <source>
        <dbReference type="SAM" id="Phobius"/>
    </source>
</evidence>
<proteinExistence type="predicted"/>
<protein>
    <submittedName>
        <fullName evidence="4">Acyltransferase</fullName>
    </submittedName>
</protein>
<keyword evidence="4" id="KW-0012">Acyltransferase</keyword>
<keyword evidence="4" id="KW-0808">Transferase</keyword>
<dbReference type="PANTHER" id="PTHR23028:SF53">
    <property type="entry name" value="ACYL_TRANSF_3 DOMAIN-CONTAINING PROTEIN"/>
    <property type="match status" value="1"/>
</dbReference>
<feature type="transmembrane region" description="Helical" evidence="2">
    <location>
        <begin position="83"/>
        <end position="102"/>
    </location>
</feature>
<feature type="transmembrane region" description="Helical" evidence="2">
    <location>
        <begin position="215"/>
        <end position="238"/>
    </location>
</feature>
<dbReference type="RefSeq" id="WP_069850277.1">
    <property type="nucleotide sequence ID" value="NZ_CP014859.1"/>
</dbReference>
<dbReference type="GO" id="GO:0000271">
    <property type="term" value="P:polysaccharide biosynthetic process"/>
    <property type="evidence" value="ECO:0007669"/>
    <property type="project" value="TreeGrafter"/>
</dbReference>
<evidence type="ECO:0000259" key="3">
    <source>
        <dbReference type="Pfam" id="PF01757"/>
    </source>
</evidence>
<feature type="transmembrane region" description="Helical" evidence="2">
    <location>
        <begin position="270"/>
        <end position="291"/>
    </location>
</feature>
<gene>
    <name evidence="4" type="ORF">TL08_16830</name>
</gene>
<dbReference type="EMBL" id="CP014859">
    <property type="protein sequence ID" value="AOS64166.1"/>
    <property type="molecule type" value="Genomic_DNA"/>
</dbReference>
<dbReference type="AlphaFoldDB" id="A0AAC9HS50"/>
<dbReference type="GO" id="GO:0016747">
    <property type="term" value="F:acyltransferase activity, transferring groups other than amino-acyl groups"/>
    <property type="evidence" value="ECO:0007669"/>
    <property type="project" value="InterPro"/>
</dbReference>
<feature type="transmembrane region" description="Helical" evidence="2">
    <location>
        <begin position="130"/>
        <end position="151"/>
    </location>
</feature>
<evidence type="ECO:0000256" key="1">
    <source>
        <dbReference type="SAM" id="MobiDB-lite"/>
    </source>
</evidence>
<evidence type="ECO:0000313" key="5">
    <source>
        <dbReference type="Proteomes" id="UP000095210"/>
    </source>
</evidence>
<dbReference type="Proteomes" id="UP000095210">
    <property type="component" value="Chromosome"/>
</dbReference>
<keyword evidence="2" id="KW-0472">Membrane</keyword>
<organism evidence="4 5">
    <name type="scientific">Actinoalloteichus hymeniacidonis</name>
    <dbReference type="NCBI Taxonomy" id="340345"/>
    <lineage>
        <taxon>Bacteria</taxon>
        <taxon>Bacillati</taxon>
        <taxon>Actinomycetota</taxon>
        <taxon>Actinomycetes</taxon>
        <taxon>Pseudonocardiales</taxon>
        <taxon>Pseudonocardiaceae</taxon>
        <taxon>Actinoalloteichus</taxon>
    </lineage>
</organism>
<keyword evidence="5" id="KW-1185">Reference proteome</keyword>